<comment type="similarity">
    <text evidence="3 7">Belongs to the inositol monophosphatase superfamily.</text>
</comment>
<evidence type="ECO:0000313" key="8">
    <source>
        <dbReference type="EMBL" id="GMA90360.1"/>
    </source>
</evidence>
<dbReference type="Gene3D" id="3.40.190.80">
    <property type="match status" value="1"/>
</dbReference>
<keyword evidence="4 7" id="KW-0479">Metal-binding</keyword>
<reference evidence="9" key="1">
    <citation type="journal article" date="2019" name="Int. J. Syst. Evol. Microbiol.">
        <title>The Global Catalogue of Microorganisms (GCM) 10K type strain sequencing project: providing services to taxonomists for standard genome sequencing and annotation.</title>
        <authorList>
            <consortium name="The Broad Institute Genomics Platform"/>
            <consortium name="The Broad Institute Genome Sequencing Center for Infectious Disease"/>
            <person name="Wu L."/>
            <person name="Ma J."/>
        </authorList>
    </citation>
    <scope>NUCLEOTIDE SEQUENCE [LARGE SCALE GENOMIC DNA]</scope>
    <source>
        <strain evidence="9">NBRC 108755</strain>
    </source>
</reference>
<evidence type="ECO:0000256" key="5">
    <source>
        <dbReference type="ARBA" id="ARBA00022801"/>
    </source>
</evidence>
<evidence type="ECO:0000256" key="3">
    <source>
        <dbReference type="ARBA" id="ARBA00009759"/>
    </source>
</evidence>
<dbReference type="PANTHER" id="PTHR20854">
    <property type="entry name" value="INOSITOL MONOPHOSPHATASE"/>
    <property type="match status" value="1"/>
</dbReference>
<evidence type="ECO:0000256" key="4">
    <source>
        <dbReference type="ARBA" id="ARBA00022723"/>
    </source>
</evidence>
<evidence type="ECO:0000256" key="6">
    <source>
        <dbReference type="ARBA" id="ARBA00022842"/>
    </source>
</evidence>
<dbReference type="SUPFAM" id="SSF56655">
    <property type="entry name" value="Carbohydrate phosphatase"/>
    <property type="match status" value="1"/>
</dbReference>
<dbReference type="PANTHER" id="PTHR20854:SF4">
    <property type="entry name" value="INOSITOL-1-MONOPHOSPHATASE-RELATED"/>
    <property type="match status" value="1"/>
</dbReference>
<dbReference type="InterPro" id="IPR020583">
    <property type="entry name" value="Inositol_monoP_metal-BS"/>
</dbReference>
<dbReference type="Gene3D" id="3.30.540.10">
    <property type="entry name" value="Fructose-1,6-Bisphosphatase, subunit A, domain 1"/>
    <property type="match status" value="1"/>
</dbReference>
<organism evidence="8 9">
    <name type="scientific">Homoserinibacter gongjuensis</name>
    <dbReference type="NCBI Taxonomy" id="1162968"/>
    <lineage>
        <taxon>Bacteria</taxon>
        <taxon>Bacillati</taxon>
        <taxon>Actinomycetota</taxon>
        <taxon>Actinomycetes</taxon>
        <taxon>Micrococcales</taxon>
        <taxon>Microbacteriaceae</taxon>
        <taxon>Homoserinibacter</taxon>
    </lineage>
</organism>
<proteinExistence type="inferred from homology"/>
<evidence type="ECO:0000256" key="7">
    <source>
        <dbReference type="RuleBase" id="RU364068"/>
    </source>
</evidence>
<evidence type="ECO:0000256" key="1">
    <source>
        <dbReference type="ARBA" id="ARBA00001033"/>
    </source>
</evidence>
<dbReference type="PROSITE" id="PS00629">
    <property type="entry name" value="IMP_1"/>
    <property type="match status" value="1"/>
</dbReference>
<evidence type="ECO:0000313" key="9">
    <source>
        <dbReference type="Proteomes" id="UP001157069"/>
    </source>
</evidence>
<dbReference type="Pfam" id="PF00459">
    <property type="entry name" value="Inositol_P"/>
    <property type="match status" value="1"/>
</dbReference>
<comment type="caution">
    <text evidence="8">The sequence shown here is derived from an EMBL/GenBank/DDBJ whole genome shotgun (WGS) entry which is preliminary data.</text>
</comment>
<dbReference type="InterPro" id="IPR033942">
    <property type="entry name" value="IMPase"/>
</dbReference>
<dbReference type="Proteomes" id="UP001157069">
    <property type="component" value="Unassembled WGS sequence"/>
</dbReference>
<evidence type="ECO:0000256" key="2">
    <source>
        <dbReference type="ARBA" id="ARBA00001946"/>
    </source>
</evidence>
<comment type="cofactor">
    <cofactor evidence="2 7">
        <name>Mg(2+)</name>
        <dbReference type="ChEBI" id="CHEBI:18420"/>
    </cofactor>
</comment>
<dbReference type="InterPro" id="IPR020550">
    <property type="entry name" value="Inositol_monophosphatase_CS"/>
</dbReference>
<dbReference type="PROSITE" id="PS00630">
    <property type="entry name" value="IMP_2"/>
    <property type="match status" value="1"/>
</dbReference>
<keyword evidence="6 7" id="KW-0460">Magnesium</keyword>
<dbReference type="PRINTS" id="PR00377">
    <property type="entry name" value="IMPHPHTASES"/>
</dbReference>
<sequence>MSTELLELTRAIALEAGQLAAQRRREGVEVAATKSSIVDVVTAADREVEELIRARIEAARPQDAILGEEGGASGGTSGITWLVDPIDGTVNYLYGIPHYAVSIAVVEGDPDPAGWTPLAGAVFNPAIDELFTAARDGGAYLGEQRIRVADAVPLEQALIATGFSYDAAIRGEQGALVARLLPHVRDIRRLGTASLDLVGVANGRLNGFYERTLNPWDHAAGELIAREAGAIVKGRGAASPSREFLIAGHPDVVGPLEELLDELGA</sequence>
<accession>A0ABQ6JPY0</accession>
<name>A0ABQ6JPY0_9MICO</name>
<dbReference type="RefSeq" id="WP_284298068.1">
    <property type="nucleotide sequence ID" value="NZ_BSVA01000001.1"/>
</dbReference>
<keyword evidence="9" id="KW-1185">Reference proteome</keyword>
<keyword evidence="5 7" id="KW-0378">Hydrolase</keyword>
<protein>
    <recommendedName>
        <fullName evidence="7">Inositol-1-monophosphatase</fullName>
        <ecNumber evidence="7">3.1.3.25</ecNumber>
    </recommendedName>
</protein>
<comment type="catalytic activity">
    <reaction evidence="1 7">
        <text>a myo-inositol phosphate + H2O = myo-inositol + phosphate</text>
        <dbReference type="Rhea" id="RHEA:24056"/>
        <dbReference type="ChEBI" id="CHEBI:15377"/>
        <dbReference type="ChEBI" id="CHEBI:17268"/>
        <dbReference type="ChEBI" id="CHEBI:43474"/>
        <dbReference type="ChEBI" id="CHEBI:84139"/>
        <dbReference type="EC" id="3.1.3.25"/>
    </reaction>
</comment>
<dbReference type="EC" id="3.1.3.25" evidence="7"/>
<dbReference type="CDD" id="cd01639">
    <property type="entry name" value="IMPase"/>
    <property type="match status" value="1"/>
</dbReference>
<dbReference type="InterPro" id="IPR000760">
    <property type="entry name" value="Inositol_monophosphatase-like"/>
</dbReference>
<dbReference type="EMBL" id="BSVA01000001">
    <property type="protein sequence ID" value="GMA90360.1"/>
    <property type="molecule type" value="Genomic_DNA"/>
</dbReference>
<gene>
    <name evidence="8" type="ORF">GCM10025869_08890</name>
</gene>